<dbReference type="AlphaFoldDB" id="A0A1H4TWL3"/>
<dbReference type="EMBL" id="FNSD01000001">
    <property type="protein sequence ID" value="SEC60817.1"/>
    <property type="molecule type" value="Genomic_DNA"/>
</dbReference>
<gene>
    <name evidence="2" type="ORF">SAMN05443244_3882</name>
</gene>
<protein>
    <recommendedName>
        <fullName evidence="4">Glycosyl hydrolase catalytic core</fullName>
    </recommendedName>
</protein>
<reference evidence="2 3" key="1">
    <citation type="submission" date="2016-10" db="EMBL/GenBank/DDBJ databases">
        <authorList>
            <person name="de Groot N.N."/>
        </authorList>
    </citation>
    <scope>NUCLEOTIDE SEQUENCE [LARGE SCALE GENOMIC DNA]</scope>
    <source>
        <strain evidence="2 3">AB35.6</strain>
    </source>
</reference>
<dbReference type="InterPro" id="IPR017853">
    <property type="entry name" value="GH"/>
</dbReference>
<proteinExistence type="predicted"/>
<dbReference type="Gene3D" id="3.20.20.80">
    <property type="entry name" value="Glycosidases"/>
    <property type="match status" value="1"/>
</dbReference>
<sequence>MRNLLRTCILALVSTVPLVAQTALPADSIADAVGVNIHLDFGNTGYGMYPDMTTSLLKKSGIRYYRTGITAWNQAAVNSIFKNLGTAGIRGLYVIKSSDLTPQLPGLLTATGNVAGIEYQNEPDNDNNPSWISQTRTFGPQLFTSMHNLMPSVPVIGPALVYDTSASALGVVPMDNNNLHSYMYNYPPDIDYPPASTPSMNAGAGPCTRNAASEWVCFPGLKYAMATASVDAPGKPFWITETGYTTSGDSSSVPVQYQAAYFTRQVLWAVQNGVSKVFFYELLDESVSGTYGIVTAAMQPKPGFTALSSVINLMADKNANFSPSSLNYLVSGGDRFIQHGLYEKSDGTFYLVLWQSAAMWDGSKDITPAAESVSVSVPGKQISASYTMQASGEFKVSTMTGSSANLSIGVYPVFLKIN</sequence>
<accession>A0A1H4TWL3</accession>
<evidence type="ECO:0008006" key="4">
    <source>
        <dbReference type="Google" id="ProtNLM"/>
    </source>
</evidence>
<organism evidence="2 3">
    <name type="scientific">Terriglobus roseus</name>
    <dbReference type="NCBI Taxonomy" id="392734"/>
    <lineage>
        <taxon>Bacteria</taxon>
        <taxon>Pseudomonadati</taxon>
        <taxon>Acidobacteriota</taxon>
        <taxon>Terriglobia</taxon>
        <taxon>Terriglobales</taxon>
        <taxon>Acidobacteriaceae</taxon>
        <taxon>Terriglobus</taxon>
    </lineage>
</organism>
<feature type="chain" id="PRO_5010303725" description="Glycosyl hydrolase catalytic core" evidence="1">
    <location>
        <begin position="23"/>
        <end position="418"/>
    </location>
</feature>
<evidence type="ECO:0000313" key="2">
    <source>
        <dbReference type="EMBL" id="SEC60817.1"/>
    </source>
</evidence>
<evidence type="ECO:0000313" key="3">
    <source>
        <dbReference type="Proteomes" id="UP000182409"/>
    </source>
</evidence>
<dbReference type="SUPFAM" id="SSF51445">
    <property type="entry name" value="(Trans)glycosidases"/>
    <property type="match status" value="1"/>
</dbReference>
<keyword evidence="1" id="KW-0732">Signal</keyword>
<evidence type="ECO:0000256" key="1">
    <source>
        <dbReference type="SAM" id="SignalP"/>
    </source>
</evidence>
<dbReference type="Proteomes" id="UP000182409">
    <property type="component" value="Unassembled WGS sequence"/>
</dbReference>
<feature type="signal peptide" evidence="1">
    <location>
        <begin position="1"/>
        <end position="22"/>
    </location>
</feature>
<name>A0A1H4TWL3_9BACT</name>